<dbReference type="PATRIC" id="fig|389348.3.peg.1606"/>
<dbReference type="RefSeq" id="WP_059061201.1">
    <property type="nucleotide sequence ID" value="NZ_LN879502.1"/>
</dbReference>
<dbReference type="EMBL" id="LN879502">
    <property type="protein sequence ID" value="CUI17045.1"/>
    <property type="molecule type" value="Genomic_DNA"/>
</dbReference>
<proteinExistence type="predicted"/>
<protein>
    <submittedName>
        <fullName evidence="1">Putative membrane protein</fullName>
    </submittedName>
</protein>
<dbReference type="Proteomes" id="UP000069902">
    <property type="component" value="Chromosome cPNK"/>
</dbReference>
<keyword evidence="2" id="KW-1185">Reference proteome</keyword>
<evidence type="ECO:0000313" key="2">
    <source>
        <dbReference type="Proteomes" id="UP000069902"/>
    </source>
</evidence>
<dbReference type="STRING" id="389348.PNK_1433"/>
<reference evidence="2" key="1">
    <citation type="submission" date="2015-09" db="EMBL/GenBank/DDBJ databases">
        <authorList>
            <person name="Bertelli C."/>
        </authorList>
    </citation>
    <scope>NUCLEOTIDE SEQUENCE [LARGE SCALE GENOMIC DNA]</scope>
    <source>
        <strain evidence="2">KNic</strain>
    </source>
</reference>
<accession>A0A0U5JGJ3</accession>
<gene>
    <name evidence="1" type="ORF">PNK_1433</name>
</gene>
<dbReference type="AlphaFoldDB" id="A0A0U5JGJ3"/>
<name>A0A0U5JGJ3_9BACT</name>
<sequence>MERYRNDRRMIVAAVAAGLVGGLVVRFLKTLPRNKQQSKSQDGDHIVLGGIAKGIIKIHVDSGTHPYLNMLGHAIRFFNQENAFCSSKKLLSKKPAISLNSM</sequence>
<dbReference type="KEGG" id="pnl:PNK_1433"/>
<organism evidence="1 2">
    <name type="scientific">Candidatus Protochlamydia naegleriophila</name>
    <dbReference type="NCBI Taxonomy" id="389348"/>
    <lineage>
        <taxon>Bacteria</taxon>
        <taxon>Pseudomonadati</taxon>
        <taxon>Chlamydiota</taxon>
        <taxon>Chlamydiia</taxon>
        <taxon>Parachlamydiales</taxon>
        <taxon>Parachlamydiaceae</taxon>
        <taxon>Candidatus Protochlamydia</taxon>
    </lineage>
</organism>
<evidence type="ECO:0000313" key="1">
    <source>
        <dbReference type="EMBL" id="CUI17045.1"/>
    </source>
</evidence>
<dbReference type="InParanoid" id="A0A0U5JGJ3"/>